<dbReference type="InterPro" id="IPR027304">
    <property type="entry name" value="Trigger_fact/SurA_dom_sf"/>
</dbReference>
<dbReference type="SUPFAM" id="SSF109998">
    <property type="entry name" value="Triger factor/SurA peptide-binding domain-like"/>
    <property type="match status" value="1"/>
</dbReference>
<dbReference type="InterPro" id="IPR000297">
    <property type="entry name" value="PPIase_PpiC"/>
</dbReference>
<proteinExistence type="inferred from homology"/>
<dbReference type="Proteomes" id="UP000253570">
    <property type="component" value="Unassembled WGS sequence"/>
</dbReference>
<evidence type="ECO:0000256" key="3">
    <source>
        <dbReference type="ARBA" id="ARBA00022692"/>
    </source>
</evidence>
<feature type="domain" description="PpiC" evidence="9">
    <location>
        <begin position="249"/>
        <end position="363"/>
    </location>
</feature>
<evidence type="ECO:0000256" key="2">
    <source>
        <dbReference type="ARBA" id="ARBA00022475"/>
    </source>
</evidence>
<keyword evidence="3 8" id="KW-0812">Transmembrane</keyword>
<dbReference type="GO" id="GO:0003755">
    <property type="term" value="F:peptidyl-prolyl cis-trans isomerase activity"/>
    <property type="evidence" value="ECO:0007669"/>
    <property type="project" value="InterPro"/>
</dbReference>
<comment type="subcellular location">
    <subcellularLocation>
        <location evidence="1">Cell membrane</location>
        <topology evidence="1">Single-pass type II membrane protein</topology>
    </subcellularLocation>
</comment>
<protein>
    <recommendedName>
        <fullName evidence="9">PpiC domain-containing protein</fullName>
    </recommendedName>
</protein>
<evidence type="ECO:0000256" key="1">
    <source>
        <dbReference type="ARBA" id="ARBA00004401"/>
    </source>
</evidence>
<reference evidence="10 11" key="1">
    <citation type="journal article" date="2018" name="Microbiome">
        <title>Fine metagenomic profile of the Mediterranean stratified and mixed water columns revealed by assembly and recruitment.</title>
        <authorList>
            <person name="Haro-Moreno J.M."/>
            <person name="Lopez-Perez M."/>
            <person name="De La Torre J.R."/>
            <person name="Picazo A."/>
            <person name="Camacho A."/>
            <person name="Rodriguez-Valera F."/>
        </authorList>
    </citation>
    <scope>NUCLEOTIDE SEQUENCE [LARGE SCALE GENOMIC DNA]</scope>
    <source>
        <strain evidence="10">MED-G57</strain>
    </source>
</reference>
<evidence type="ECO:0000313" key="11">
    <source>
        <dbReference type="Proteomes" id="UP000253570"/>
    </source>
</evidence>
<keyword evidence="6" id="KW-0143">Chaperone</keyword>
<feature type="transmembrane region" description="Helical" evidence="8">
    <location>
        <begin position="12"/>
        <end position="30"/>
    </location>
</feature>
<name>A0A368DNQ0_9PROT</name>
<dbReference type="Pfam" id="PF13145">
    <property type="entry name" value="Rotamase_2"/>
    <property type="match status" value="1"/>
</dbReference>
<evidence type="ECO:0000256" key="8">
    <source>
        <dbReference type="SAM" id="Phobius"/>
    </source>
</evidence>
<dbReference type="PANTHER" id="PTHR47529:SF1">
    <property type="entry name" value="PERIPLASMIC CHAPERONE PPID"/>
    <property type="match status" value="1"/>
</dbReference>
<dbReference type="AlphaFoldDB" id="A0A368DNQ0"/>
<dbReference type="InterPro" id="IPR052029">
    <property type="entry name" value="PpiD_chaperone"/>
</dbReference>
<accession>A0A368DNQ0</accession>
<dbReference type="Pfam" id="PF13624">
    <property type="entry name" value="SurA_N_3"/>
    <property type="match status" value="1"/>
</dbReference>
<dbReference type="PANTHER" id="PTHR47529">
    <property type="entry name" value="PEPTIDYL-PROLYL CIS-TRANS ISOMERASE D"/>
    <property type="match status" value="1"/>
</dbReference>
<evidence type="ECO:0000256" key="4">
    <source>
        <dbReference type="ARBA" id="ARBA00022989"/>
    </source>
</evidence>
<evidence type="ECO:0000259" key="9">
    <source>
        <dbReference type="Pfam" id="PF13145"/>
    </source>
</evidence>
<gene>
    <name evidence="10" type="ORF">DBW71_04870</name>
</gene>
<organism evidence="10 11">
    <name type="scientific">PS1 clade bacterium</name>
    <dbReference type="NCBI Taxonomy" id="2175152"/>
    <lineage>
        <taxon>Bacteria</taxon>
        <taxon>Pseudomonadati</taxon>
        <taxon>Pseudomonadota</taxon>
        <taxon>Alphaproteobacteria</taxon>
        <taxon>PS1 clade</taxon>
    </lineage>
</organism>
<evidence type="ECO:0000313" key="10">
    <source>
        <dbReference type="EMBL" id="RCL72851.1"/>
    </source>
</evidence>
<evidence type="ECO:0000256" key="7">
    <source>
        <dbReference type="ARBA" id="ARBA00038408"/>
    </source>
</evidence>
<comment type="caution">
    <text evidence="10">The sequence shown here is derived from an EMBL/GenBank/DDBJ whole genome shotgun (WGS) entry which is preliminary data.</text>
</comment>
<dbReference type="EMBL" id="QOQD01000011">
    <property type="protein sequence ID" value="RCL72851.1"/>
    <property type="molecule type" value="Genomic_DNA"/>
</dbReference>
<keyword evidence="2" id="KW-1003">Cell membrane</keyword>
<evidence type="ECO:0000256" key="5">
    <source>
        <dbReference type="ARBA" id="ARBA00023136"/>
    </source>
</evidence>
<dbReference type="GO" id="GO:0005886">
    <property type="term" value="C:plasma membrane"/>
    <property type="evidence" value="ECO:0007669"/>
    <property type="project" value="UniProtKB-SubCell"/>
</dbReference>
<evidence type="ECO:0000256" key="6">
    <source>
        <dbReference type="ARBA" id="ARBA00023186"/>
    </source>
</evidence>
<sequence>MLNTLRKSVTGPFVKILIGVLILSFAVWGIQDIFGNYKKTVAIEIDDYEISIDDLVIEYNNQISTISSQLNKQISLKESLDLGINEIALENLIRKLVLQIEINKLKLGISDDFIAEKIINDELFQSNGNFNKARYEQLLSYAGFDDESFLQSEINSNKQNQLFNLIAGTTHIPIALHQIINDFNNTKRIIEYTKIPKSKILVKTPSERELKEFYEKFQKGYRKSETRDFDAIIINPNSLKEKIEISSLQVENYFDENKDSFSIEENRDLYQFFFDDLITANKFHEASKETGLKQIISEFGINMVDSHLGIISKELILDEEVANIAFLQPINTVSQPIDGMLGISVIYVDEIYDATTPSLDDVYETIFDELSLQEATNLMDELYFEIEEQFLDGQSLYDVAQTFDLGISTFEKIDINGIDINNNEIGSIKNEKLLEKLFTTNLDDYIEVTETDDSFIWIKLNSINEPYIKTFKNVRNFVTKDMIDKRKNEKETEIVNLLKDRLEKDLEVTSVLSEYETSIQSTEPFSRNNPIKEFTDEFNDRILSSDLGGVIVGKSNEDILVGKVVEIIPNKDNLISRDAKFNDNINMQFKNDLFEQFLISIEKNYDVKIYQENINRLFNNQNL</sequence>
<keyword evidence="4 8" id="KW-1133">Transmembrane helix</keyword>
<comment type="similarity">
    <text evidence="7">Belongs to the PpiD chaperone family.</text>
</comment>
<keyword evidence="5 8" id="KW-0472">Membrane</keyword>